<evidence type="ECO:0000313" key="3">
    <source>
        <dbReference type="RefSeq" id="XP_010468511.1"/>
    </source>
</evidence>
<feature type="compositionally biased region" description="Basic residues" evidence="1">
    <location>
        <begin position="1"/>
        <end position="11"/>
    </location>
</feature>
<dbReference type="InterPro" id="IPR004252">
    <property type="entry name" value="Probable_transposase_24"/>
</dbReference>
<feature type="compositionally biased region" description="Polar residues" evidence="1">
    <location>
        <begin position="51"/>
        <end position="67"/>
    </location>
</feature>
<gene>
    <name evidence="3" type="primary">LOC104748594</name>
</gene>
<dbReference type="RefSeq" id="XP_010468511.1">
    <property type="nucleotide sequence ID" value="XM_010470209.1"/>
</dbReference>
<feature type="compositionally biased region" description="Low complexity" evidence="1">
    <location>
        <begin position="119"/>
        <end position="132"/>
    </location>
</feature>
<reference evidence="2" key="1">
    <citation type="journal article" date="2014" name="Nat. Commun.">
        <title>The emerging biofuel crop Camelina sativa retains a highly undifferentiated hexaploid genome structure.</title>
        <authorList>
            <person name="Kagale S."/>
            <person name="Koh C."/>
            <person name="Nixon J."/>
            <person name="Bollina V."/>
            <person name="Clarke W.E."/>
            <person name="Tuteja R."/>
            <person name="Spillane C."/>
            <person name="Robinson S.J."/>
            <person name="Links M.G."/>
            <person name="Clarke C."/>
            <person name="Higgins E.E."/>
            <person name="Huebert T."/>
            <person name="Sharpe A.G."/>
            <person name="Parkin I.A."/>
        </authorList>
    </citation>
    <scope>NUCLEOTIDE SEQUENCE [LARGE SCALE GENOMIC DNA]</scope>
    <source>
        <strain evidence="2">cv. DH55</strain>
    </source>
</reference>
<proteinExistence type="predicted"/>
<protein>
    <submittedName>
        <fullName evidence="3">Uncharacterized protein LOC104748594</fullName>
    </submittedName>
</protein>
<accession>A0ABM0WBA0</accession>
<feature type="compositionally biased region" description="Polar residues" evidence="1">
    <location>
        <begin position="133"/>
        <end position="145"/>
    </location>
</feature>
<feature type="region of interest" description="Disordered" evidence="1">
    <location>
        <begin position="1"/>
        <end position="152"/>
    </location>
</feature>
<sequence>MKVKKSGRKRNVPNAALRPGGSNPRSKVQKVNPLPPQYNFTPAAHNPMPQTPQEQVRVSPQLSTSAGPQVRNYPPPQILFENSVNRSREDQPARSLPEVQNNPPVQSNPLHASGRSPGQNSHAHSQSHPSSQGNNQSHPSSQGNNFEEPDPVLPELREDTLRALNAILMVPDRDKFTTVLSPEPKSNTTWFTRDAKSALVRKITRVFTNKFDGPFYNWSCVPPDRRERYFLEFAKTHTWDPLITGTVQQYFYDICQRRMKNMVSDVRTSRVQPKWIEGDLWKVMVAQWETEEAQERSRIYSKARMSDRNGLGPHMHLSGPTSYQQVKQGLEEKLGRPVSLGEVFKETHTKPDGTYVDRKAEKIFTTYEKNLQAKLSEIESDPSQVHELTAEDYTAIFLQSTEKDSRGNIFGLGSLKDHLQGLLNGSSYHQQGQSSSFVALQEQMKEAQRIIEEQVAYATKRDAEFAAREAEHSKVVAEQQKKIDRLEKFMQKLDPAFLEFHESESSDAPIDPPT</sequence>
<keyword evidence="2" id="KW-1185">Reference proteome</keyword>
<evidence type="ECO:0000256" key="1">
    <source>
        <dbReference type="SAM" id="MobiDB-lite"/>
    </source>
</evidence>
<dbReference type="GeneID" id="104748594"/>
<dbReference type="Pfam" id="PF03004">
    <property type="entry name" value="Transposase_24"/>
    <property type="match status" value="1"/>
</dbReference>
<reference evidence="3" key="2">
    <citation type="submission" date="2025-08" db="UniProtKB">
        <authorList>
            <consortium name="RefSeq"/>
        </authorList>
    </citation>
    <scope>IDENTIFICATION</scope>
    <source>
        <tissue evidence="3">Leaf</tissue>
    </source>
</reference>
<feature type="compositionally biased region" description="Polar residues" evidence="1">
    <location>
        <begin position="98"/>
        <end position="110"/>
    </location>
</feature>
<evidence type="ECO:0000313" key="2">
    <source>
        <dbReference type="Proteomes" id="UP000694864"/>
    </source>
</evidence>
<organism evidence="2 3">
    <name type="scientific">Camelina sativa</name>
    <name type="common">False flax</name>
    <name type="synonym">Myagrum sativum</name>
    <dbReference type="NCBI Taxonomy" id="90675"/>
    <lineage>
        <taxon>Eukaryota</taxon>
        <taxon>Viridiplantae</taxon>
        <taxon>Streptophyta</taxon>
        <taxon>Embryophyta</taxon>
        <taxon>Tracheophyta</taxon>
        <taxon>Spermatophyta</taxon>
        <taxon>Magnoliopsida</taxon>
        <taxon>eudicotyledons</taxon>
        <taxon>Gunneridae</taxon>
        <taxon>Pentapetalae</taxon>
        <taxon>rosids</taxon>
        <taxon>malvids</taxon>
        <taxon>Brassicales</taxon>
        <taxon>Brassicaceae</taxon>
        <taxon>Camelineae</taxon>
        <taxon>Camelina</taxon>
    </lineage>
</organism>
<dbReference type="Proteomes" id="UP000694864">
    <property type="component" value="Chromosome 15"/>
</dbReference>
<name>A0ABM0WBA0_CAMSA</name>